<name>I2GVQ3_HENB6</name>
<dbReference type="InParanoid" id="I2GVQ3"/>
<dbReference type="Pfam" id="PF14611">
    <property type="entry name" value="KH_SLS1_1"/>
    <property type="match status" value="1"/>
</dbReference>
<reference evidence="4 5" key="1">
    <citation type="journal article" date="2011" name="Proc. Natl. Acad. Sci. U.S.A.">
        <title>Evolutionary erosion of yeast sex chromosomes by mating-type switching accidents.</title>
        <authorList>
            <person name="Gordon J.L."/>
            <person name="Armisen D."/>
            <person name="Proux-Wera E."/>
            <person name="Oheigeartaigh S.S."/>
            <person name="Byrne K.P."/>
            <person name="Wolfe K.H."/>
        </authorList>
    </citation>
    <scope>NUCLEOTIDE SEQUENCE [LARGE SCALE GENOMIC DNA]</scope>
    <source>
        <strain evidence="5">ATCC 34711 / CBS 6284 / DSM 70876 / NBRC 10599 / NRRL Y-10934 / UCD 77-7</strain>
    </source>
</reference>
<dbReference type="OrthoDB" id="5392646at2759"/>
<dbReference type="InterPro" id="IPR032741">
    <property type="entry name" value="Sls1_KH-1"/>
</dbReference>
<accession>I2GVQ3</accession>
<proteinExistence type="predicted"/>
<dbReference type="Proteomes" id="UP000002866">
    <property type="component" value="Chromosome 1"/>
</dbReference>
<dbReference type="STRING" id="1071380.I2GVQ3"/>
<dbReference type="InterPro" id="IPR048401">
    <property type="entry name" value="SLS1_C"/>
</dbReference>
<evidence type="ECO:0000259" key="1">
    <source>
        <dbReference type="Pfam" id="PF14611"/>
    </source>
</evidence>
<gene>
    <name evidence="4" type="primary">TBLA0A04090</name>
    <name evidence="4" type="ORF">TBLA_0A04090</name>
</gene>
<feature type="domain" description="SLS1 C-terminal" evidence="3">
    <location>
        <begin position="403"/>
        <end position="725"/>
    </location>
</feature>
<sequence>MVCLRPLMALPITVSHTVKMFQVRPYLSKAFLSSSTVRCNTILENVEPIELKKKDSENSEFNTATRGKKIKPKTPSIVVLNLKQSGLLRRRKVLPISKHSDKDNRLSAFEGVDLQAEHIGNYLPLKPLQMIKAQGKKLLIFENKVSLEQAAKSIQYLKPVDEVISQQRFDELTKHLDSAYTIVQLRAYTRKFFNKSNAHLTKERLIKRIIMEYWHCKVDDKALQKDKLINESVIDLEPKALFLLLVTDNSKIFHNFANMGARIIVAVDENKIIVNATVNVIRYIELALGKILNNISTKVFPIDDILKTHSINGATPLDEKHLDSILSSIERENCVYFEKIPTEEGDSSTRNLYISAVGAKRLTLATALFLSSLNFQPQLTTNLKCYKLHTDNEYKEYPYSNSENLIWSTKNIPWKRLQSTKGNNSSTSEENRITTTDIITKNDVKEIYNALVLPEQDSNGAPIIPIKENYPSHALFSVTMGQVLVANSDLMKRQLFTPQIPFIASTLVKNKYPLFDTIDSIDEYYNVDHHSYYVKLKFIPENPQSLNNNYNYPPLEIWLELDANNNVIPISCRAFLLLAQRHYVLQTPDFPTDYRFEHDKTLDLCGIYEYEGNKWLEDQPSLKAFINDQNLSFKGKTFSFKKKLSINIPSFNTSENKYDVNSINYNFTELEHHKVVQLKHNKDYLIQYSEIKRDILGGWYSQVDFVGGSSLNENQFETFFHDIVHNL</sequence>
<dbReference type="EMBL" id="HE806316">
    <property type="protein sequence ID" value="CCH58205.1"/>
    <property type="molecule type" value="Genomic_DNA"/>
</dbReference>
<dbReference type="HOGENOM" id="CLU_390400_0_0_1"/>
<dbReference type="eggNOG" id="ENOG502QUD1">
    <property type="taxonomic scope" value="Eukaryota"/>
</dbReference>
<dbReference type="KEGG" id="tbl:TBLA_0A04090"/>
<feature type="domain" description="SLS1 first KH" evidence="1">
    <location>
        <begin position="231"/>
        <end position="295"/>
    </location>
</feature>
<feature type="domain" description="SLS1 N-terminal" evidence="2">
    <location>
        <begin position="143"/>
        <end position="218"/>
    </location>
</feature>
<evidence type="ECO:0000259" key="3">
    <source>
        <dbReference type="Pfam" id="PF20778"/>
    </source>
</evidence>
<organism evidence="4 5">
    <name type="scientific">Henningerozyma blattae (strain ATCC 34711 / CBS 6284 / DSM 70876 / NBRC 10599 / NRRL Y-10934 / UCD 77-7)</name>
    <name type="common">Yeast</name>
    <name type="synonym">Tetrapisispora blattae</name>
    <dbReference type="NCBI Taxonomy" id="1071380"/>
    <lineage>
        <taxon>Eukaryota</taxon>
        <taxon>Fungi</taxon>
        <taxon>Dikarya</taxon>
        <taxon>Ascomycota</taxon>
        <taxon>Saccharomycotina</taxon>
        <taxon>Saccharomycetes</taxon>
        <taxon>Saccharomycetales</taxon>
        <taxon>Saccharomycetaceae</taxon>
        <taxon>Henningerozyma</taxon>
    </lineage>
</organism>
<dbReference type="OMA" id="LWFELDE"/>
<dbReference type="FunCoup" id="I2GVQ3">
    <property type="interactions" value="58"/>
</dbReference>
<evidence type="ECO:0000313" key="5">
    <source>
        <dbReference type="Proteomes" id="UP000002866"/>
    </source>
</evidence>
<dbReference type="AlphaFoldDB" id="I2GVQ3"/>
<dbReference type="GeneID" id="14493092"/>
<keyword evidence="5" id="KW-1185">Reference proteome</keyword>
<protein>
    <submittedName>
        <fullName evidence="4">Uncharacterized protein</fullName>
    </submittedName>
</protein>
<evidence type="ECO:0000259" key="2">
    <source>
        <dbReference type="Pfam" id="PF20776"/>
    </source>
</evidence>
<evidence type="ECO:0000313" key="4">
    <source>
        <dbReference type="EMBL" id="CCH58205.1"/>
    </source>
</evidence>
<dbReference type="Pfam" id="PF20776">
    <property type="entry name" value="SLS1_N"/>
    <property type="match status" value="1"/>
</dbReference>
<dbReference type="InterPro" id="IPR048400">
    <property type="entry name" value="SLS1_N"/>
</dbReference>
<dbReference type="RefSeq" id="XP_004177724.1">
    <property type="nucleotide sequence ID" value="XM_004177676.1"/>
</dbReference>
<dbReference type="GO" id="GO:0005743">
    <property type="term" value="C:mitochondrial inner membrane"/>
    <property type="evidence" value="ECO:0007669"/>
    <property type="project" value="InterPro"/>
</dbReference>
<dbReference type="Pfam" id="PF20778">
    <property type="entry name" value="SLS1_C"/>
    <property type="match status" value="1"/>
</dbReference>